<feature type="non-terminal residue" evidence="1">
    <location>
        <position position="1"/>
    </location>
</feature>
<keyword evidence="2" id="KW-1185">Reference proteome</keyword>
<name>A0AAV9Z3Q1_9AGAR</name>
<organism evidence="1 2">
    <name type="scientific">Favolaschia claudopus</name>
    <dbReference type="NCBI Taxonomy" id="2862362"/>
    <lineage>
        <taxon>Eukaryota</taxon>
        <taxon>Fungi</taxon>
        <taxon>Dikarya</taxon>
        <taxon>Basidiomycota</taxon>
        <taxon>Agaricomycotina</taxon>
        <taxon>Agaricomycetes</taxon>
        <taxon>Agaricomycetidae</taxon>
        <taxon>Agaricales</taxon>
        <taxon>Marasmiineae</taxon>
        <taxon>Mycenaceae</taxon>
        <taxon>Favolaschia</taxon>
    </lineage>
</organism>
<reference evidence="1 2" key="1">
    <citation type="journal article" date="2024" name="J Genomics">
        <title>Draft genome sequencing and assembly of Favolaschia claudopus CIRM-BRFM 2984 isolated from oak limbs.</title>
        <authorList>
            <person name="Navarro D."/>
            <person name="Drula E."/>
            <person name="Chaduli D."/>
            <person name="Cazenave R."/>
            <person name="Ahrendt S."/>
            <person name="Wang J."/>
            <person name="Lipzen A."/>
            <person name="Daum C."/>
            <person name="Barry K."/>
            <person name="Grigoriev I.V."/>
            <person name="Favel A."/>
            <person name="Rosso M.N."/>
            <person name="Martin F."/>
        </authorList>
    </citation>
    <scope>NUCLEOTIDE SEQUENCE [LARGE SCALE GENOMIC DNA]</scope>
    <source>
        <strain evidence="1 2">CIRM-BRFM 2984</strain>
    </source>
</reference>
<comment type="caution">
    <text evidence="1">The sequence shown here is derived from an EMBL/GenBank/DDBJ whole genome shotgun (WGS) entry which is preliminary data.</text>
</comment>
<protein>
    <submittedName>
        <fullName evidence="1">Uncharacterized protein</fullName>
    </submittedName>
</protein>
<evidence type="ECO:0000313" key="1">
    <source>
        <dbReference type="EMBL" id="KAK6969579.1"/>
    </source>
</evidence>
<proteinExistence type="predicted"/>
<dbReference type="AlphaFoldDB" id="A0AAV9Z3Q1"/>
<evidence type="ECO:0000313" key="2">
    <source>
        <dbReference type="Proteomes" id="UP001362999"/>
    </source>
</evidence>
<dbReference type="Proteomes" id="UP001362999">
    <property type="component" value="Unassembled WGS sequence"/>
</dbReference>
<accession>A0AAV9Z3Q1</accession>
<sequence>GLIDFQSYGTGGSSCGVAALNFIEIRAGLLVPQWKARQSAKFRDSMIQDFLLYHLIARKKNRYFHLSLGPPTGYAGS</sequence>
<gene>
    <name evidence="1" type="ORF">R3P38DRAFT_2587549</name>
</gene>
<dbReference type="EMBL" id="JAWWNJ010000219">
    <property type="protein sequence ID" value="KAK6969579.1"/>
    <property type="molecule type" value="Genomic_DNA"/>
</dbReference>